<evidence type="ECO:0000313" key="2">
    <source>
        <dbReference type="EMBL" id="SDK70117.1"/>
    </source>
</evidence>
<feature type="domain" description="N-acetyltransferase" evidence="1">
    <location>
        <begin position="11"/>
        <end position="173"/>
    </location>
</feature>
<dbReference type="PROSITE" id="PS51186">
    <property type="entry name" value="GNAT"/>
    <property type="match status" value="1"/>
</dbReference>
<dbReference type="InterPro" id="IPR051908">
    <property type="entry name" value="Ribosomal_N-acetyltransferase"/>
</dbReference>
<dbReference type="GO" id="GO:0008999">
    <property type="term" value="F:protein-N-terminal-alanine acetyltransferase activity"/>
    <property type="evidence" value="ECO:0007669"/>
    <property type="project" value="TreeGrafter"/>
</dbReference>
<dbReference type="InterPro" id="IPR016181">
    <property type="entry name" value="Acyl_CoA_acyltransferase"/>
</dbReference>
<dbReference type="GO" id="GO:1990189">
    <property type="term" value="F:protein N-terminal-serine acetyltransferase activity"/>
    <property type="evidence" value="ECO:0007669"/>
    <property type="project" value="TreeGrafter"/>
</dbReference>
<dbReference type="RefSeq" id="WP_093613645.1">
    <property type="nucleotide sequence ID" value="NZ_FNFF01000010.1"/>
</dbReference>
<evidence type="ECO:0000313" key="3">
    <source>
        <dbReference type="Proteomes" id="UP000199155"/>
    </source>
</evidence>
<dbReference type="OrthoDB" id="9795188at2"/>
<dbReference type="PANTHER" id="PTHR43441">
    <property type="entry name" value="RIBOSOMAL-PROTEIN-SERINE ACETYLTRANSFERASE"/>
    <property type="match status" value="1"/>
</dbReference>
<reference evidence="2 3" key="1">
    <citation type="submission" date="2016-10" db="EMBL/GenBank/DDBJ databases">
        <authorList>
            <person name="de Groot N.N."/>
        </authorList>
    </citation>
    <scope>NUCLEOTIDE SEQUENCE [LARGE SCALE GENOMIC DNA]</scope>
    <source>
        <strain evidence="2 3">CGMCC 4.5727</strain>
    </source>
</reference>
<evidence type="ECO:0000259" key="1">
    <source>
        <dbReference type="PROSITE" id="PS51186"/>
    </source>
</evidence>
<protein>
    <submittedName>
        <fullName evidence="2">Protein N-acetyltransferase, RimJ/RimL family</fullName>
    </submittedName>
</protein>
<dbReference type="Gene3D" id="3.40.630.30">
    <property type="match status" value="1"/>
</dbReference>
<organism evidence="2 3">
    <name type="scientific">Streptomyces indicus</name>
    <dbReference type="NCBI Taxonomy" id="417292"/>
    <lineage>
        <taxon>Bacteria</taxon>
        <taxon>Bacillati</taxon>
        <taxon>Actinomycetota</taxon>
        <taxon>Actinomycetes</taxon>
        <taxon>Kitasatosporales</taxon>
        <taxon>Streptomycetaceae</taxon>
        <taxon>Streptomyces</taxon>
    </lineage>
</organism>
<keyword evidence="2" id="KW-0808">Transferase</keyword>
<dbReference type="CDD" id="cd04301">
    <property type="entry name" value="NAT_SF"/>
    <property type="match status" value="1"/>
</dbReference>
<dbReference type="EMBL" id="FNFF01000010">
    <property type="protein sequence ID" value="SDK70117.1"/>
    <property type="molecule type" value="Genomic_DNA"/>
</dbReference>
<dbReference type="AlphaFoldDB" id="A0A1G9E205"/>
<dbReference type="InterPro" id="IPR000182">
    <property type="entry name" value="GNAT_dom"/>
</dbReference>
<dbReference type="PANTHER" id="PTHR43441:SF10">
    <property type="entry name" value="ACETYLTRANSFERASE"/>
    <property type="match status" value="1"/>
</dbReference>
<accession>A0A1G9E205</accession>
<dbReference type="SUPFAM" id="SSF55729">
    <property type="entry name" value="Acyl-CoA N-acyltransferases (Nat)"/>
    <property type="match status" value="1"/>
</dbReference>
<keyword evidence="3" id="KW-1185">Reference proteome</keyword>
<gene>
    <name evidence="2" type="ORF">SAMN05421806_110203</name>
</gene>
<sequence length="189" mass="21113">MDHVTLTTDRLTLRPLGPQDIDAVYAACQDPEVGRWTTTPVPYRREDAESFAGTIAPESWESGKEYCFAVLDREGRLVAVTGLMERVGNSREIGFWAVKDHRGQGYMTEAVRAVTRWCFEELRADRIEWKAEIGNHPSRAVAEKAGFQMEGVARSSLLNKGTRRDCWVASLLPSDLGLPSKDPYLPAQG</sequence>
<name>A0A1G9E205_9ACTN</name>
<dbReference type="Pfam" id="PF13302">
    <property type="entry name" value="Acetyltransf_3"/>
    <property type="match status" value="1"/>
</dbReference>
<dbReference type="GO" id="GO:0005737">
    <property type="term" value="C:cytoplasm"/>
    <property type="evidence" value="ECO:0007669"/>
    <property type="project" value="TreeGrafter"/>
</dbReference>
<proteinExistence type="predicted"/>
<dbReference type="Proteomes" id="UP000199155">
    <property type="component" value="Unassembled WGS sequence"/>
</dbReference>
<dbReference type="STRING" id="417292.SAMN05421806_110203"/>